<dbReference type="CDD" id="cd01949">
    <property type="entry name" value="GGDEF"/>
    <property type="match status" value="1"/>
</dbReference>
<reference evidence="3 6" key="2">
    <citation type="submission" date="2021-01" db="EMBL/GenBank/DDBJ databases">
        <title>Whole genome shotgun sequence of Actinoplanes lobatus NBRC 12513.</title>
        <authorList>
            <person name="Komaki H."/>
            <person name="Tamura T."/>
        </authorList>
    </citation>
    <scope>NUCLEOTIDE SEQUENCE [LARGE SCALE GENOMIC DNA]</scope>
    <source>
        <strain evidence="3 6">NBRC 12513</strain>
    </source>
</reference>
<feature type="domain" description="GGDEF" evidence="2">
    <location>
        <begin position="70"/>
        <end position="203"/>
    </location>
</feature>
<protein>
    <submittedName>
        <fullName evidence="4">Diguanylate cyclase (GGDEF)-like protein</fullName>
    </submittedName>
</protein>
<dbReference type="InterPro" id="IPR029787">
    <property type="entry name" value="Nucleotide_cyclase"/>
</dbReference>
<dbReference type="GO" id="GO:0052621">
    <property type="term" value="F:diguanylate cyclase activity"/>
    <property type="evidence" value="ECO:0007669"/>
    <property type="project" value="TreeGrafter"/>
</dbReference>
<keyword evidence="6" id="KW-1185">Reference proteome</keyword>
<accession>A0A7W7HLR3</accession>
<dbReference type="EMBL" id="JACHNC010000001">
    <property type="protein sequence ID" value="MBB4752542.1"/>
    <property type="molecule type" value="Genomic_DNA"/>
</dbReference>
<comment type="caution">
    <text evidence="4">The sequence shown here is derived from an EMBL/GenBank/DDBJ whole genome shotgun (WGS) entry which is preliminary data.</text>
</comment>
<reference evidence="4 5" key="1">
    <citation type="submission" date="2020-08" db="EMBL/GenBank/DDBJ databases">
        <title>Sequencing the genomes of 1000 actinobacteria strains.</title>
        <authorList>
            <person name="Klenk H.-P."/>
        </authorList>
    </citation>
    <scope>NUCLEOTIDE SEQUENCE [LARGE SCALE GENOMIC DNA]</scope>
    <source>
        <strain evidence="4 5">DSM 43150</strain>
    </source>
</reference>
<dbReference type="PANTHER" id="PTHR45138:SF9">
    <property type="entry name" value="DIGUANYLATE CYCLASE DGCM-RELATED"/>
    <property type="match status" value="1"/>
</dbReference>
<evidence type="ECO:0000313" key="3">
    <source>
        <dbReference type="EMBL" id="GIE44841.1"/>
    </source>
</evidence>
<dbReference type="Proteomes" id="UP000590511">
    <property type="component" value="Unassembled WGS sequence"/>
</dbReference>
<dbReference type="RefSeq" id="WP_188124372.1">
    <property type="nucleotide sequence ID" value="NZ_BOMP01000143.1"/>
</dbReference>
<dbReference type="PANTHER" id="PTHR45138">
    <property type="entry name" value="REGULATORY COMPONENTS OF SENSORY TRANSDUCTION SYSTEM"/>
    <property type="match status" value="1"/>
</dbReference>
<dbReference type="Pfam" id="PF00990">
    <property type="entry name" value="GGDEF"/>
    <property type="match status" value="1"/>
</dbReference>
<dbReference type="Gene3D" id="3.30.70.270">
    <property type="match status" value="1"/>
</dbReference>
<name>A0A7W7HLR3_9ACTN</name>
<feature type="region of interest" description="Disordered" evidence="1">
    <location>
        <begin position="205"/>
        <end position="225"/>
    </location>
</feature>
<dbReference type="EMBL" id="BOMP01000143">
    <property type="protein sequence ID" value="GIE44841.1"/>
    <property type="molecule type" value="Genomic_DNA"/>
</dbReference>
<dbReference type="PROSITE" id="PS50887">
    <property type="entry name" value="GGDEF"/>
    <property type="match status" value="1"/>
</dbReference>
<dbReference type="AlphaFoldDB" id="A0A7W7HLR3"/>
<gene>
    <name evidence="3" type="ORF">Alo02nite_77390</name>
    <name evidence="4" type="ORF">BJ964_006703</name>
</gene>
<dbReference type="SUPFAM" id="SSF55073">
    <property type="entry name" value="Nucleotide cyclase"/>
    <property type="match status" value="1"/>
</dbReference>
<evidence type="ECO:0000259" key="2">
    <source>
        <dbReference type="PROSITE" id="PS50887"/>
    </source>
</evidence>
<evidence type="ECO:0000313" key="5">
    <source>
        <dbReference type="Proteomes" id="UP000590511"/>
    </source>
</evidence>
<dbReference type="SMART" id="SM00267">
    <property type="entry name" value="GGDEF"/>
    <property type="match status" value="1"/>
</dbReference>
<evidence type="ECO:0000256" key="1">
    <source>
        <dbReference type="SAM" id="MobiDB-lite"/>
    </source>
</evidence>
<dbReference type="InterPro" id="IPR050469">
    <property type="entry name" value="Diguanylate_Cyclase"/>
</dbReference>
<dbReference type="InterPro" id="IPR000160">
    <property type="entry name" value="GGDEF_dom"/>
</dbReference>
<dbReference type="Proteomes" id="UP000631312">
    <property type="component" value="Unassembled WGS sequence"/>
</dbReference>
<evidence type="ECO:0000313" key="6">
    <source>
        <dbReference type="Proteomes" id="UP000631312"/>
    </source>
</evidence>
<feature type="compositionally biased region" description="Basic and acidic residues" evidence="1">
    <location>
        <begin position="205"/>
        <end position="214"/>
    </location>
</feature>
<organism evidence="4 5">
    <name type="scientific">Actinoplanes lobatus</name>
    <dbReference type="NCBI Taxonomy" id="113568"/>
    <lineage>
        <taxon>Bacteria</taxon>
        <taxon>Bacillati</taxon>
        <taxon>Actinomycetota</taxon>
        <taxon>Actinomycetes</taxon>
        <taxon>Micromonosporales</taxon>
        <taxon>Micromonosporaceae</taxon>
        <taxon>Actinoplanes</taxon>
    </lineage>
</organism>
<dbReference type="NCBIfam" id="TIGR00254">
    <property type="entry name" value="GGDEF"/>
    <property type="match status" value="1"/>
</dbReference>
<proteinExistence type="predicted"/>
<sequence length="225" mass="25001">MRLLTAVALGILLGRLTSRPRIRRLTDNITATRALLRAAQHAGNHDSLTGLPNRSCAEQFYVQRAEIDRHPTVLALVDLDRFKTFNDTYGHHVGDTVIRTAADRLSTIAQEAYGFAARLSGDEFLLVLPAAEITAVTEALDHLTDPATLYTDDGEITVRLQASAGITVNDGTDLITFADMLHRADIALHHAKHRRGTCVTYEPRMRMPRNAERHGPRRRDQHPTA</sequence>
<feature type="compositionally biased region" description="Basic residues" evidence="1">
    <location>
        <begin position="215"/>
        <end position="225"/>
    </location>
</feature>
<evidence type="ECO:0000313" key="4">
    <source>
        <dbReference type="EMBL" id="MBB4752542.1"/>
    </source>
</evidence>
<dbReference type="InterPro" id="IPR043128">
    <property type="entry name" value="Rev_trsase/Diguanyl_cyclase"/>
</dbReference>